<proteinExistence type="predicted"/>
<evidence type="ECO:0000313" key="3">
    <source>
        <dbReference type="EMBL" id="PZM11465.1"/>
    </source>
</evidence>
<dbReference type="Pfam" id="PF13455">
    <property type="entry name" value="MUG113"/>
    <property type="match status" value="1"/>
</dbReference>
<reference evidence="3 4" key="1">
    <citation type="submission" date="2018-06" db="EMBL/GenBank/DDBJ databases">
        <title>Carbapenemase-producing Acinetobacter spp. from environmental sources in an hospital from French Polynesia.</title>
        <authorList>
            <person name="Bonnin R.A."/>
            <person name="Levy M."/>
            <person name="Cuzon G."/>
            <person name="Dortet L."/>
            <person name="Naas T."/>
        </authorList>
    </citation>
    <scope>NUCLEOTIDE SEQUENCE [LARGE SCALE GENOMIC DNA]</scope>
    <source>
        <strain evidence="3 4">R10</strain>
    </source>
</reference>
<sequence>EKSKQDKDIIIDQQKKLDEQRQQLDLTNKKLNRIGEFEEVIKNLKIEIEDTRTQYLIKKNYLDEVESRLRLYSNDLDLIDQGVYEPIFSFELSNEYKEALSKNKELQKEMVKQGKAVISEESWEIIGANGKKKSGEKLTKNTIFLTLRAFNGECDAIISGVSWSRIHTASQKIADIFNNINKKNEINLIYISQSYLQLKLDELNLKFEYLEKIQQEKEERAELRRIQREEEKLRESIEDAEEQEREYEAKLAKIRKEIEKSVGEEQIRLKAQIDLLNEQLENAHQKKERALSMAQQTKMGYVYIISNIGVFGENIYKIGLTRRVDPFERINELSDAALPFRFDVHAMVYSENAPELESKLHRYFDDRRINKVNYRKEFFEANLNEIEEIVNQLGHQALFHPIPEAKEYRQTLQLIESANKNTIEGSLTLKVDQLPNTI</sequence>
<evidence type="ECO:0000256" key="1">
    <source>
        <dbReference type="SAM" id="Coils"/>
    </source>
</evidence>
<organism evidence="3 4">
    <name type="scientific">Acinetobacter baumannii</name>
    <dbReference type="NCBI Taxonomy" id="470"/>
    <lineage>
        <taxon>Bacteria</taxon>
        <taxon>Pseudomonadati</taxon>
        <taxon>Pseudomonadota</taxon>
        <taxon>Gammaproteobacteria</taxon>
        <taxon>Moraxellales</taxon>
        <taxon>Moraxellaceae</taxon>
        <taxon>Acinetobacter</taxon>
        <taxon>Acinetobacter calcoaceticus/baumannii complex</taxon>
    </lineage>
</organism>
<gene>
    <name evidence="3" type="ORF">DOL94_16510</name>
</gene>
<name>A0A3F3MP99_ACIBA</name>
<comment type="caution">
    <text evidence="3">The sequence shown here is derived from an EMBL/GenBank/DDBJ whole genome shotgun (WGS) entry which is preliminary data.</text>
</comment>
<evidence type="ECO:0000259" key="2">
    <source>
        <dbReference type="SMART" id="SM00974"/>
    </source>
</evidence>
<protein>
    <submittedName>
        <fullName evidence="3">DUF4041 domain-containing protein</fullName>
    </submittedName>
</protein>
<feature type="coiled-coil region" evidence="1">
    <location>
        <begin position="10"/>
        <end position="54"/>
    </location>
</feature>
<dbReference type="SMART" id="SM00974">
    <property type="entry name" value="T5orf172"/>
    <property type="match status" value="1"/>
</dbReference>
<dbReference type="AlphaFoldDB" id="A0A3F3MP99"/>
<dbReference type="Proteomes" id="UP000248662">
    <property type="component" value="Unassembled WGS sequence"/>
</dbReference>
<feature type="domain" description="Bacteriophage T5 Orf172 DNA-binding" evidence="2">
    <location>
        <begin position="310"/>
        <end position="393"/>
    </location>
</feature>
<dbReference type="EMBL" id="QKWF01000206">
    <property type="protein sequence ID" value="PZM11465.1"/>
    <property type="molecule type" value="Genomic_DNA"/>
</dbReference>
<feature type="coiled-coil region" evidence="1">
    <location>
        <begin position="89"/>
        <end position="116"/>
    </location>
</feature>
<dbReference type="InterPro" id="IPR018306">
    <property type="entry name" value="Phage_T5_Orf172_DNA-bd"/>
</dbReference>
<feature type="non-terminal residue" evidence="3">
    <location>
        <position position="1"/>
    </location>
</feature>
<dbReference type="RefSeq" id="WP_111034574.1">
    <property type="nucleotide sequence ID" value="NZ_QKWF01000206.1"/>
</dbReference>
<feature type="coiled-coil region" evidence="1">
    <location>
        <begin position="200"/>
        <end position="297"/>
    </location>
</feature>
<dbReference type="Pfam" id="PF13250">
    <property type="entry name" value="SNIPE"/>
    <property type="match status" value="1"/>
</dbReference>
<keyword evidence="1" id="KW-0175">Coiled coil</keyword>
<evidence type="ECO:0000313" key="4">
    <source>
        <dbReference type="Proteomes" id="UP000248662"/>
    </source>
</evidence>
<dbReference type="InterPro" id="IPR025280">
    <property type="entry name" value="SNIPE"/>
</dbReference>
<accession>A0A3F3MP99</accession>